<evidence type="ECO:0000313" key="15">
    <source>
        <dbReference type="Proteomes" id="UP000220034"/>
    </source>
</evidence>
<dbReference type="PRINTS" id="PR01040">
    <property type="entry name" value="TRNASYNTHTYR"/>
</dbReference>
<dbReference type="GO" id="GO:0005524">
    <property type="term" value="F:ATP binding"/>
    <property type="evidence" value="ECO:0007669"/>
    <property type="project" value="UniProtKB-UniRule"/>
</dbReference>
<evidence type="ECO:0000256" key="2">
    <source>
        <dbReference type="ARBA" id="ARBA00022490"/>
    </source>
</evidence>
<feature type="binding site" evidence="11">
    <location>
        <position position="40"/>
    </location>
    <ligand>
        <name>L-tyrosine</name>
        <dbReference type="ChEBI" id="CHEBI:58315"/>
    </ligand>
</feature>
<dbReference type="RefSeq" id="WP_097929076.1">
    <property type="nucleotide sequence ID" value="NZ_OCTN01000002.1"/>
</dbReference>
<dbReference type="InterPro" id="IPR024107">
    <property type="entry name" value="Tyr-tRNA-ligase_bac_1"/>
</dbReference>
<organism evidence="14 15">
    <name type="scientific">Pontivivens marinum</name>
    <dbReference type="NCBI Taxonomy" id="1690039"/>
    <lineage>
        <taxon>Bacteria</taxon>
        <taxon>Pseudomonadati</taxon>
        <taxon>Pseudomonadota</taxon>
        <taxon>Alphaproteobacteria</taxon>
        <taxon>Rhodobacterales</taxon>
        <taxon>Paracoccaceae</taxon>
        <taxon>Pontivivens</taxon>
    </lineage>
</organism>
<dbReference type="Gene3D" id="3.40.50.620">
    <property type="entry name" value="HUPs"/>
    <property type="match status" value="1"/>
</dbReference>
<feature type="domain" description="Tyrosine--tRNA ligase SYY-like C-terminal" evidence="13">
    <location>
        <begin position="335"/>
        <end position="393"/>
    </location>
</feature>
<keyword evidence="6 12" id="KW-0694">RNA-binding</keyword>
<dbReference type="GO" id="GO:0003723">
    <property type="term" value="F:RNA binding"/>
    <property type="evidence" value="ECO:0007669"/>
    <property type="project" value="UniProtKB-KW"/>
</dbReference>
<feature type="short sequence motif" description="'HIGH' region" evidence="11">
    <location>
        <begin position="45"/>
        <end position="54"/>
    </location>
</feature>
<evidence type="ECO:0000256" key="5">
    <source>
        <dbReference type="ARBA" id="ARBA00022840"/>
    </source>
</evidence>
<feature type="short sequence motif" description="'KMSKS' region" evidence="11">
    <location>
        <begin position="237"/>
        <end position="241"/>
    </location>
</feature>
<dbReference type="Gene3D" id="3.10.290.10">
    <property type="entry name" value="RNA-binding S4 domain"/>
    <property type="match status" value="1"/>
</dbReference>
<dbReference type="OrthoDB" id="9804243at2"/>
<dbReference type="HAMAP" id="MF_02006">
    <property type="entry name" value="Tyr_tRNA_synth_type1"/>
    <property type="match status" value="1"/>
</dbReference>
<dbReference type="SUPFAM" id="SSF52374">
    <property type="entry name" value="Nucleotidylyl transferase"/>
    <property type="match status" value="1"/>
</dbReference>
<reference evidence="15" key="1">
    <citation type="submission" date="2017-09" db="EMBL/GenBank/DDBJ databases">
        <authorList>
            <person name="Varghese N."/>
            <person name="Submissions S."/>
        </authorList>
    </citation>
    <scope>NUCLEOTIDE SEQUENCE [LARGE SCALE GENOMIC DNA]</scope>
    <source>
        <strain evidence="15">C7</strain>
    </source>
</reference>
<comment type="function">
    <text evidence="11">Catalyzes the attachment of tyrosine to tRNA(Tyr) in a two-step reaction: tyrosine is first activated by ATP to form Tyr-AMP and then transferred to the acceptor end of tRNA(Tyr).</text>
</comment>
<keyword evidence="15" id="KW-1185">Reference proteome</keyword>
<evidence type="ECO:0000259" key="13">
    <source>
        <dbReference type="Pfam" id="PF22421"/>
    </source>
</evidence>
<comment type="subcellular location">
    <subcellularLocation>
        <location evidence="1 11">Cytoplasm</location>
    </subcellularLocation>
</comment>
<dbReference type="Pfam" id="PF00579">
    <property type="entry name" value="tRNA-synt_1b"/>
    <property type="match status" value="1"/>
</dbReference>
<evidence type="ECO:0000256" key="12">
    <source>
        <dbReference type="PROSITE-ProRule" id="PRU00182"/>
    </source>
</evidence>
<dbReference type="PROSITE" id="PS50889">
    <property type="entry name" value="S4"/>
    <property type="match status" value="1"/>
</dbReference>
<sequence>MTYQPKSDFLRTMVERGFLQDCTDFEGLDEALLTGVVPGYIGFDCTADSLHVGHLTQIMMLRWLQKTGHKPITLMGGGTTKIGDPSGKDEARQLLTTEQINDNMAGIRHVFERFLTFGDGAQDAVQPNNADWLDELNYVSFLRDYGRHFTINRMLSFDSVKLRLDREQPLTFLEFNYMLLQAYDFMELNKRYGCGLQMGGSDQWGNIVNGIDLTRRINRNQVFGLTTPLLTKADGTKMGKSASGAIWLNADRLSTYEFWQFWRNTLDADVGKFLKLFTELPLEECERLATLEGAGINEAKILLANEVTTLAHGAEAAAAAEATAREVFEKGGVGDDLPTVSLPAGETSVVQLFVKAGLAASGKEAKRLISEGGAKIDDEAVTDAGLMIDVSGTLKLSAGKKRHALVKAD</sequence>
<dbReference type="GO" id="GO:0006437">
    <property type="term" value="P:tyrosyl-tRNA aminoacylation"/>
    <property type="evidence" value="ECO:0007669"/>
    <property type="project" value="UniProtKB-UniRule"/>
</dbReference>
<dbReference type="PANTHER" id="PTHR11766">
    <property type="entry name" value="TYROSYL-TRNA SYNTHETASE"/>
    <property type="match status" value="1"/>
</dbReference>
<protein>
    <recommendedName>
        <fullName evidence="11">Tyrosine--tRNA ligase</fullName>
        <ecNumber evidence="11">6.1.1.1</ecNumber>
    </recommendedName>
    <alternativeName>
        <fullName evidence="11">Tyrosyl-tRNA synthetase</fullName>
        <shortName evidence="11">TyrRS</shortName>
    </alternativeName>
</protein>
<feature type="binding site" evidence="11">
    <location>
        <position position="177"/>
    </location>
    <ligand>
        <name>L-tyrosine</name>
        <dbReference type="ChEBI" id="CHEBI:58315"/>
    </ligand>
</feature>
<keyword evidence="8 11" id="KW-0030">Aminoacyl-tRNA synthetase</keyword>
<dbReference type="GO" id="GO:0005829">
    <property type="term" value="C:cytosol"/>
    <property type="evidence" value="ECO:0007669"/>
    <property type="project" value="TreeGrafter"/>
</dbReference>
<evidence type="ECO:0000313" key="14">
    <source>
        <dbReference type="EMBL" id="SOH93496.1"/>
    </source>
</evidence>
<dbReference type="GO" id="GO:0042803">
    <property type="term" value="F:protein homodimerization activity"/>
    <property type="evidence" value="ECO:0007669"/>
    <property type="project" value="UniProtKB-ARBA"/>
</dbReference>
<dbReference type="InterPro" id="IPR014729">
    <property type="entry name" value="Rossmann-like_a/b/a_fold"/>
</dbReference>
<comment type="similarity">
    <text evidence="10 11">Belongs to the class-I aminoacyl-tRNA synthetase family. TyrS type 1 subfamily.</text>
</comment>
<evidence type="ECO:0000256" key="8">
    <source>
        <dbReference type="ARBA" id="ARBA00023146"/>
    </source>
</evidence>
<dbReference type="AlphaFoldDB" id="A0A2C9CQ71"/>
<evidence type="ECO:0000256" key="7">
    <source>
        <dbReference type="ARBA" id="ARBA00022917"/>
    </source>
</evidence>
<dbReference type="InterPro" id="IPR024088">
    <property type="entry name" value="Tyr-tRNA-ligase_bac-type"/>
</dbReference>
<dbReference type="Pfam" id="PF22421">
    <property type="entry name" value="SYY_C-terminal"/>
    <property type="match status" value="1"/>
</dbReference>
<keyword evidence="4 11" id="KW-0547">Nucleotide-binding</keyword>
<dbReference type="NCBIfam" id="TIGR00234">
    <property type="entry name" value="tyrS"/>
    <property type="match status" value="1"/>
</dbReference>
<dbReference type="GO" id="GO:0004831">
    <property type="term" value="F:tyrosine-tRNA ligase activity"/>
    <property type="evidence" value="ECO:0007669"/>
    <property type="project" value="UniProtKB-UniRule"/>
</dbReference>
<dbReference type="PANTHER" id="PTHR11766:SF0">
    <property type="entry name" value="TYROSINE--TRNA LIGASE, MITOCHONDRIAL"/>
    <property type="match status" value="1"/>
</dbReference>
<dbReference type="EC" id="6.1.1.1" evidence="11"/>
<accession>A0A2C9CQ71</accession>
<dbReference type="CDD" id="cd00805">
    <property type="entry name" value="TyrRS_core"/>
    <property type="match status" value="1"/>
</dbReference>
<gene>
    <name evidence="11" type="primary">tyrS</name>
    <name evidence="14" type="ORF">SAMN06273572_102172</name>
</gene>
<keyword evidence="2 11" id="KW-0963">Cytoplasm</keyword>
<evidence type="ECO:0000256" key="6">
    <source>
        <dbReference type="ARBA" id="ARBA00022884"/>
    </source>
</evidence>
<dbReference type="InterPro" id="IPR054608">
    <property type="entry name" value="SYY-like_C"/>
</dbReference>
<comment type="catalytic activity">
    <reaction evidence="9 11">
        <text>tRNA(Tyr) + L-tyrosine + ATP = L-tyrosyl-tRNA(Tyr) + AMP + diphosphate + H(+)</text>
        <dbReference type="Rhea" id="RHEA:10220"/>
        <dbReference type="Rhea" id="RHEA-COMP:9706"/>
        <dbReference type="Rhea" id="RHEA-COMP:9707"/>
        <dbReference type="ChEBI" id="CHEBI:15378"/>
        <dbReference type="ChEBI" id="CHEBI:30616"/>
        <dbReference type="ChEBI" id="CHEBI:33019"/>
        <dbReference type="ChEBI" id="CHEBI:58315"/>
        <dbReference type="ChEBI" id="CHEBI:78442"/>
        <dbReference type="ChEBI" id="CHEBI:78536"/>
        <dbReference type="ChEBI" id="CHEBI:456215"/>
        <dbReference type="EC" id="6.1.1.1"/>
    </reaction>
</comment>
<evidence type="ECO:0000256" key="4">
    <source>
        <dbReference type="ARBA" id="ARBA00022741"/>
    </source>
</evidence>
<evidence type="ECO:0000256" key="11">
    <source>
        <dbReference type="HAMAP-Rule" id="MF_02006"/>
    </source>
</evidence>
<keyword evidence="3 11" id="KW-0436">Ligase</keyword>
<dbReference type="SUPFAM" id="SSF55174">
    <property type="entry name" value="Alpha-L RNA-binding motif"/>
    <property type="match status" value="1"/>
</dbReference>
<dbReference type="InterPro" id="IPR036986">
    <property type="entry name" value="S4_RNA-bd_sf"/>
</dbReference>
<name>A0A2C9CQ71_9RHOB</name>
<feature type="binding site" evidence="11">
    <location>
        <position position="240"/>
    </location>
    <ligand>
        <name>ATP</name>
        <dbReference type="ChEBI" id="CHEBI:30616"/>
    </ligand>
</feature>
<dbReference type="InterPro" id="IPR002307">
    <property type="entry name" value="Tyr-tRNA-ligase"/>
</dbReference>
<evidence type="ECO:0000256" key="3">
    <source>
        <dbReference type="ARBA" id="ARBA00022598"/>
    </source>
</evidence>
<comment type="subunit">
    <text evidence="11">Homodimer.</text>
</comment>
<dbReference type="FunFam" id="3.40.50.620:FF:000008">
    <property type="entry name" value="Tyrosine--tRNA ligase"/>
    <property type="match status" value="1"/>
</dbReference>
<keyword evidence="7 11" id="KW-0648">Protein biosynthesis</keyword>
<keyword evidence="5 11" id="KW-0067">ATP-binding</keyword>
<evidence type="ECO:0000256" key="9">
    <source>
        <dbReference type="ARBA" id="ARBA00048248"/>
    </source>
</evidence>
<evidence type="ECO:0000256" key="1">
    <source>
        <dbReference type="ARBA" id="ARBA00004496"/>
    </source>
</evidence>
<evidence type="ECO:0000256" key="10">
    <source>
        <dbReference type="ARBA" id="ARBA00060965"/>
    </source>
</evidence>
<dbReference type="FunFam" id="1.10.240.10:FF:000001">
    <property type="entry name" value="Tyrosine--tRNA ligase"/>
    <property type="match status" value="1"/>
</dbReference>
<feature type="binding site" evidence="11">
    <location>
        <position position="181"/>
    </location>
    <ligand>
        <name>L-tyrosine</name>
        <dbReference type="ChEBI" id="CHEBI:58315"/>
    </ligand>
</feature>
<proteinExistence type="inferred from homology"/>
<dbReference type="EMBL" id="OCTN01000002">
    <property type="protein sequence ID" value="SOH93496.1"/>
    <property type="molecule type" value="Genomic_DNA"/>
</dbReference>
<dbReference type="Gene3D" id="1.10.240.10">
    <property type="entry name" value="Tyrosyl-Transfer RNA Synthetase"/>
    <property type="match status" value="1"/>
</dbReference>
<dbReference type="InterPro" id="IPR002305">
    <property type="entry name" value="aa-tRNA-synth_Ic"/>
</dbReference>
<dbReference type="Proteomes" id="UP000220034">
    <property type="component" value="Unassembled WGS sequence"/>
</dbReference>